<evidence type="ECO:0000313" key="3">
    <source>
        <dbReference type="Proteomes" id="UP000327157"/>
    </source>
</evidence>
<proteinExistence type="predicted"/>
<protein>
    <submittedName>
        <fullName evidence="2">Uncharacterized protein</fullName>
    </submittedName>
</protein>
<reference evidence="2 3" key="3">
    <citation type="submission" date="2019-11" db="EMBL/GenBank/DDBJ databases">
        <title>A de novo genome assembly of a pear dwarfing rootstock.</title>
        <authorList>
            <person name="Wang F."/>
            <person name="Wang J."/>
            <person name="Li S."/>
            <person name="Zhang Y."/>
            <person name="Fang M."/>
            <person name="Ma L."/>
            <person name="Zhao Y."/>
            <person name="Jiang S."/>
        </authorList>
    </citation>
    <scope>NUCLEOTIDE SEQUENCE [LARGE SCALE GENOMIC DNA]</scope>
    <source>
        <strain evidence="2">S2</strain>
        <tissue evidence="2">Leaf</tissue>
    </source>
</reference>
<dbReference type="Proteomes" id="UP000327157">
    <property type="component" value="Chromosome 5"/>
</dbReference>
<dbReference type="EMBL" id="SMOL01000004">
    <property type="protein sequence ID" value="KAB2636004.1"/>
    <property type="molecule type" value="Genomic_DNA"/>
</dbReference>
<accession>A0A5N5ILQ9</accession>
<feature type="compositionally biased region" description="Acidic residues" evidence="1">
    <location>
        <begin position="17"/>
        <end position="50"/>
    </location>
</feature>
<name>A0A5N5ILQ9_9ROSA</name>
<dbReference type="AlphaFoldDB" id="A0A5N5ILQ9"/>
<gene>
    <name evidence="2" type="ORF">D8674_026538</name>
</gene>
<feature type="region of interest" description="Disordered" evidence="1">
    <location>
        <begin position="17"/>
        <end position="70"/>
    </location>
</feature>
<reference evidence="2 3" key="1">
    <citation type="submission" date="2019-09" db="EMBL/GenBank/DDBJ databases">
        <authorList>
            <person name="Ou C."/>
        </authorList>
    </citation>
    <scope>NUCLEOTIDE SEQUENCE [LARGE SCALE GENOMIC DNA]</scope>
    <source>
        <strain evidence="2">S2</strain>
        <tissue evidence="2">Leaf</tissue>
    </source>
</reference>
<evidence type="ECO:0000256" key="1">
    <source>
        <dbReference type="SAM" id="MobiDB-lite"/>
    </source>
</evidence>
<keyword evidence="3" id="KW-1185">Reference proteome</keyword>
<organism evidence="2 3">
    <name type="scientific">Pyrus ussuriensis x Pyrus communis</name>
    <dbReference type="NCBI Taxonomy" id="2448454"/>
    <lineage>
        <taxon>Eukaryota</taxon>
        <taxon>Viridiplantae</taxon>
        <taxon>Streptophyta</taxon>
        <taxon>Embryophyta</taxon>
        <taxon>Tracheophyta</taxon>
        <taxon>Spermatophyta</taxon>
        <taxon>Magnoliopsida</taxon>
        <taxon>eudicotyledons</taxon>
        <taxon>Gunneridae</taxon>
        <taxon>Pentapetalae</taxon>
        <taxon>rosids</taxon>
        <taxon>fabids</taxon>
        <taxon>Rosales</taxon>
        <taxon>Rosaceae</taxon>
        <taxon>Amygdaloideae</taxon>
        <taxon>Maleae</taxon>
        <taxon>Pyrus</taxon>
    </lineage>
</organism>
<feature type="compositionally biased region" description="Polar residues" evidence="1">
    <location>
        <begin position="59"/>
        <end position="70"/>
    </location>
</feature>
<evidence type="ECO:0000313" key="2">
    <source>
        <dbReference type="EMBL" id="KAB2636004.1"/>
    </source>
</evidence>
<sequence>MSSPIPMAKHIWFIYSDDEDDAINGPEEEEVHEVEEKPEEEEDPEEDPSEEFATIGSPLHSTGSSQSEEF</sequence>
<comment type="caution">
    <text evidence="2">The sequence shown here is derived from an EMBL/GenBank/DDBJ whole genome shotgun (WGS) entry which is preliminary data.</text>
</comment>
<reference evidence="3" key="2">
    <citation type="submission" date="2019-10" db="EMBL/GenBank/DDBJ databases">
        <title>A de novo genome assembly of a pear dwarfing rootstock.</title>
        <authorList>
            <person name="Wang F."/>
            <person name="Wang J."/>
            <person name="Li S."/>
            <person name="Zhang Y."/>
            <person name="Fang M."/>
            <person name="Ma L."/>
            <person name="Zhao Y."/>
            <person name="Jiang S."/>
        </authorList>
    </citation>
    <scope>NUCLEOTIDE SEQUENCE [LARGE SCALE GENOMIC DNA]</scope>
</reference>